<evidence type="ECO:0000313" key="3">
    <source>
        <dbReference type="Proteomes" id="UP001472677"/>
    </source>
</evidence>
<dbReference type="Proteomes" id="UP001472677">
    <property type="component" value="Unassembled WGS sequence"/>
</dbReference>
<keyword evidence="3" id="KW-1185">Reference proteome</keyword>
<evidence type="ECO:0000256" key="1">
    <source>
        <dbReference type="SAM" id="MobiDB-lite"/>
    </source>
</evidence>
<dbReference type="EMBL" id="JBBPBM010000001">
    <property type="protein sequence ID" value="KAK8600947.1"/>
    <property type="molecule type" value="Genomic_DNA"/>
</dbReference>
<organism evidence="2 3">
    <name type="scientific">Hibiscus sabdariffa</name>
    <name type="common">roselle</name>
    <dbReference type="NCBI Taxonomy" id="183260"/>
    <lineage>
        <taxon>Eukaryota</taxon>
        <taxon>Viridiplantae</taxon>
        <taxon>Streptophyta</taxon>
        <taxon>Embryophyta</taxon>
        <taxon>Tracheophyta</taxon>
        <taxon>Spermatophyta</taxon>
        <taxon>Magnoliopsida</taxon>
        <taxon>eudicotyledons</taxon>
        <taxon>Gunneridae</taxon>
        <taxon>Pentapetalae</taxon>
        <taxon>rosids</taxon>
        <taxon>malvids</taxon>
        <taxon>Malvales</taxon>
        <taxon>Malvaceae</taxon>
        <taxon>Malvoideae</taxon>
        <taxon>Hibiscus</taxon>
    </lineage>
</organism>
<feature type="compositionally biased region" description="Basic and acidic residues" evidence="1">
    <location>
        <begin position="45"/>
        <end position="64"/>
    </location>
</feature>
<evidence type="ECO:0000313" key="2">
    <source>
        <dbReference type="EMBL" id="KAK8600947.1"/>
    </source>
</evidence>
<feature type="region of interest" description="Disordered" evidence="1">
    <location>
        <begin position="25"/>
        <end position="83"/>
    </location>
</feature>
<sequence length="350" mass="37834">MVNPILFEGDTSRTSAFEDLLLPSTMVNGRSPDPVLHVQSGPMLERPRSPSDEDLQADCKRLWDQDSGGVSQDQNQNEDNQNVSAKVSYASKVRNSGSGVGNTQDGLDIDPNRVVVLDEDCAKDIDVGNSPPVSVEPDKSSGAAGNSDTLFGPWMVVDTRRRHQQPSSTINKHSAVSSLQSISSRFMVLEPESIQQLPLILPEGEGDVQRTVADVDASPPADKNAAHAVVTILEQGHGRLSSENSFVGKNRATKSRGTKENIRQGMQIRKVTEARTISRPVLSEWVDSITSQLNSIAAHADLDFGKSIKVVVGQSSSFENVPPDITRDTARHIEGDVIATAHDQPMALDQ</sequence>
<reference evidence="2 3" key="1">
    <citation type="journal article" date="2024" name="G3 (Bethesda)">
        <title>Genome assembly of Hibiscus sabdariffa L. provides insights into metabolisms of medicinal natural products.</title>
        <authorList>
            <person name="Kim T."/>
        </authorList>
    </citation>
    <scope>NUCLEOTIDE SEQUENCE [LARGE SCALE GENOMIC DNA]</scope>
    <source>
        <strain evidence="2">TK-2024</strain>
        <tissue evidence="2">Old leaves</tissue>
    </source>
</reference>
<name>A0ABR2GEH6_9ROSI</name>
<feature type="region of interest" description="Disordered" evidence="1">
    <location>
        <begin position="125"/>
        <end position="151"/>
    </location>
</feature>
<protein>
    <submittedName>
        <fullName evidence="2">Uncharacterized protein</fullName>
    </submittedName>
</protein>
<proteinExistence type="predicted"/>
<gene>
    <name evidence="2" type="ORF">V6N12_050792</name>
</gene>
<feature type="compositionally biased region" description="Low complexity" evidence="1">
    <location>
        <begin position="72"/>
        <end position="82"/>
    </location>
</feature>
<accession>A0ABR2GEH6</accession>
<comment type="caution">
    <text evidence="2">The sequence shown here is derived from an EMBL/GenBank/DDBJ whole genome shotgun (WGS) entry which is preliminary data.</text>
</comment>